<organism evidence="6 7">
    <name type="scientific">Pseudomonas aeruginosa</name>
    <dbReference type="NCBI Taxonomy" id="287"/>
    <lineage>
        <taxon>Bacteria</taxon>
        <taxon>Pseudomonadati</taxon>
        <taxon>Pseudomonadota</taxon>
        <taxon>Gammaproteobacteria</taxon>
        <taxon>Pseudomonadales</taxon>
        <taxon>Pseudomonadaceae</taxon>
        <taxon>Pseudomonas</taxon>
    </lineage>
</organism>
<dbReference type="Pfam" id="PF08323">
    <property type="entry name" value="Glyco_transf_5"/>
    <property type="match status" value="1"/>
</dbReference>
<dbReference type="PANTHER" id="PTHR45825">
    <property type="entry name" value="GRANULE-BOUND STARCH SYNTHASE 1, CHLOROPLASTIC/AMYLOPLASTIC"/>
    <property type="match status" value="1"/>
</dbReference>
<keyword evidence="4" id="KW-0808">Transferase</keyword>
<evidence type="ECO:0000259" key="5">
    <source>
        <dbReference type="Pfam" id="PF08323"/>
    </source>
</evidence>
<reference evidence="6 7" key="1">
    <citation type="submission" date="2018-07" db="EMBL/GenBank/DDBJ databases">
        <title>Mechanisms of high-level aminoglycoside resistance among Gram-negative pathogens in Brazil.</title>
        <authorList>
            <person name="Ballaben A.S."/>
            <person name="Darini A.L.C."/>
            <person name="Doi Y."/>
        </authorList>
    </citation>
    <scope>NUCLEOTIDE SEQUENCE [LARGE SCALE GENOMIC DNA]</scope>
    <source>
        <strain evidence="6 7">B2-305</strain>
    </source>
</reference>
<sequence length="155" mass="17082">MGHSVAGVCLEEPAVLTAFPSLLHPQDPPQQRDRILFVTAELSDFVKVGGLGDFSAALPRVLKREHSVRVLLPGYRQVLERCRDLRIIGSLPGRAAIPPCEIGLVTLDDGLEVMLVLCPLLYEREGTPYMDDQGNDWPDNHLRFARLCLAAAEIA</sequence>
<dbReference type="Proteomes" id="UP000253594">
    <property type="component" value="Unassembled WGS sequence"/>
</dbReference>
<evidence type="ECO:0000256" key="2">
    <source>
        <dbReference type="ARBA" id="ARBA00012588"/>
    </source>
</evidence>
<dbReference type="SUPFAM" id="SSF53756">
    <property type="entry name" value="UDP-Glycosyltransferase/glycogen phosphorylase"/>
    <property type="match status" value="1"/>
</dbReference>
<accession>A0A367M630</accession>
<evidence type="ECO:0000256" key="3">
    <source>
        <dbReference type="ARBA" id="ARBA00022676"/>
    </source>
</evidence>
<keyword evidence="3" id="KW-0328">Glycosyltransferase</keyword>
<evidence type="ECO:0000313" key="6">
    <source>
        <dbReference type="EMBL" id="RCI72965.1"/>
    </source>
</evidence>
<evidence type="ECO:0000256" key="4">
    <source>
        <dbReference type="ARBA" id="ARBA00022679"/>
    </source>
</evidence>
<comment type="catalytic activity">
    <reaction evidence="1">
        <text>[(1-&gt;4)-alpha-D-glucosyl](n) + ADP-alpha-D-glucose = [(1-&gt;4)-alpha-D-glucosyl](n+1) + ADP + H(+)</text>
        <dbReference type="Rhea" id="RHEA:18189"/>
        <dbReference type="Rhea" id="RHEA-COMP:9584"/>
        <dbReference type="Rhea" id="RHEA-COMP:9587"/>
        <dbReference type="ChEBI" id="CHEBI:15378"/>
        <dbReference type="ChEBI" id="CHEBI:15444"/>
        <dbReference type="ChEBI" id="CHEBI:57498"/>
        <dbReference type="ChEBI" id="CHEBI:456216"/>
        <dbReference type="EC" id="2.4.1.21"/>
    </reaction>
</comment>
<dbReference type="RefSeq" id="WP_034016067.1">
    <property type="nucleotide sequence ID" value="NZ_JTTC01000062.1"/>
</dbReference>
<dbReference type="Gene3D" id="3.40.50.2000">
    <property type="entry name" value="Glycogen Phosphorylase B"/>
    <property type="match status" value="1"/>
</dbReference>
<evidence type="ECO:0000256" key="1">
    <source>
        <dbReference type="ARBA" id="ARBA00001478"/>
    </source>
</evidence>
<feature type="domain" description="Starch synthase catalytic" evidence="5">
    <location>
        <begin position="34"/>
        <end position="155"/>
    </location>
</feature>
<dbReference type="EC" id="2.4.1.21" evidence="2"/>
<dbReference type="PANTHER" id="PTHR45825:SF8">
    <property type="entry name" value="GLYCOGEN SYNTHASE"/>
    <property type="match status" value="1"/>
</dbReference>
<proteinExistence type="predicted"/>
<gene>
    <name evidence="6" type="ORF">DT376_20880</name>
</gene>
<dbReference type="GO" id="GO:0009011">
    <property type="term" value="F:alpha-1,4-glucan glucosyltransferase (ADP-glucose donor) activity"/>
    <property type="evidence" value="ECO:0007669"/>
    <property type="project" value="UniProtKB-EC"/>
</dbReference>
<dbReference type="EMBL" id="QORE01000761">
    <property type="protein sequence ID" value="RCI72965.1"/>
    <property type="molecule type" value="Genomic_DNA"/>
</dbReference>
<comment type="caution">
    <text evidence="6">The sequence shown here is derived from an EMBL/GenBank/DDBJ whole genome shotgun (WGS) entry which is preliminary data.</text>
</comment>
<name>A0A367M630_PSEAI</name>
<protein>
    <recommendedName>
        <fullName evidence="2">starch synthase</fullName>
        <ecNumber evidence="2">2.4.1.21</ecNumber>
    </recommendedName>
</protein>
<feature type="non-terminal residue" evidence="6">
    <location>
        <position position="155"/>
    </location>
</feature>
<dbReference type="InterPro" id="IPR013534">
    <property type="entry name" value="Starch_synth_cat_dom"/>
</dbReference>
<dbReference type="AlphaFoldDB" id="A0A367M630"/>
<evidence type="ECO:0000313" key="7">
    <source>
        <dbReference type="Proteomes" id="UP000253594"/>
    </source>
</evidence>